<feature type="domain" description="Serine aminopeptidase S33" evidence="2">
    <location>
        <begin position="220"/>
        <end position="305"/>
    </location>
</feature>
<evidence type="ECO:0000259" key="2">
    <source>
        <dbReference type="Pfam" id="PF12146"/>
    </source>
</evidence>
<evidence type="ECO:0000256" key="1">
    <source>
        <dbReference type="ARBA" id="ARBA00022801"/>
    </source>
</evidence>
<gene>
    <name evidence="3" type="ORF">E3T39_00300</name>
</gene>
<dbReference type="GO" id="GO:0016787">
    <property type="term" value="F:hydrolase activity"/>
    <property type="evidence" value="ECO:0007669"/>
    <property type="project" value="UniProtKB-KW"/>
</dbReference>
<dbReference type="EMBL" id="SOHJ01000001">
    <property type="protein sequence ID" value="TFD63187.1"/>
    <property type="molecule type" value="Genomic_DNA"/>
</dbReference>
<evidence type="ECO:0000313" key="3">
    <source>
        <dbReference type="EMBL" id="TFD63187.1"/>
    </source>
</evidence>
<dbReference type="Proteomes" id="UP000298170">
    <property type="component" value="Unassembled WGS sequence"/>
</dbReference>
<evidence type="ECO:0000313" key="4">
    <source>
        <dbReference type="Proteomes" id="UP000298170"/>
    </source>
</evidence>
<protein>
    <submittedName>
        <fullName evidence="3">Alpha/beta fold hydrolase</fullName>
    </submittedName>
</protein>
<comment type="caution">
    <text evidence="3">The sequence shown here is derived from an EMBL/GenBank/DDBJ whole genome shotgun (WGS) entry which is preliminary data.</text>
</comment>
<dbReference type="InterPro" id="IPR050300">
    <property type="entry name" value="GDXG_lipolytic_enzyme"/>
</dbReference>
<dbReference type="Gene3D" id="3.40.50.1820">
    <property type="entry name" value="alpha/beta hydrolase"/>
    <property type="match status" value="1"/>
</dbReference>
<dbReference type="Pfam" id="PF12146">
    <property type="entry name" value="Hydrolase_4"/>
    <property type="match status" value="1"/>
</dbReference>
<dbReference type="InterPro" id="IPR022742">
    <property type="entry name" value="Hydrolase_4"/>
</dbReference>
<sequence length="406" mass="43643">MRVRLGYLLLAGGLAAGGLAAGGLAVASLAVVRQIVRTNAPRRERLRVLAVDDVSSLPNTVTLPLNEATRAPGQYSIWFDSGRGYAQLGGILAVDERASTVTRAVVNSRGAPFRAGVSARWSGVVPSRAGDVGLPFRAVTVPTELGPAPAYRFDAPIDRPPASTWAIHIHGQGASRAGPLRGVPVAHRAGLTSLVVSYRNDHEAPSSRDRKSMLGQTEWRDIDAALEYAVAHGAEKIILVGWSMGATIALQLTRSSQHRKRIAGLCLIAPVVDWRATILAAGRRARVPAPVTRVALWALESPVWRLATGLQQSMRLSDLNWIDNGADLNVPTLVLHSSGDRSVPIALSQAFADVHTEMIELVTLPPAPHTLEWNRSPHLWESALSDWLHRLQLPVSKRPARGETSA</sequence>
<keyword evidence="1 3" id="KW-0378">Hydrolase</keyword>
<dbReference type="InterPro" id="IPR029058">
    <property type="entry name" value="AB_hydrolase_fold"/>
</dbReference>
<dbReference type="SUPFAM" id="SSF53474">
    <property type="entry name" value="alpha/beta-Hydrolases"/>
    <property type="match status" value="1"/>
</dbReference>
<dbReference type="AlphaFoldDB" id="A0A4R9AJE6"/>
<reference evidence="3 4" key="1">
    <citation type="submission" date="2019-03" db="EMBL/GenBank/DDBJ databases">
        <title>Genomics of glacier-inhabiting Cryobacterium strains.</title>
        <authorList>
            <person name="Liu Q."/>
            <person name="Xin Y.-H."/>
        </authorList>
    </citation>
    <scope>NUCLEOTIDE SEQUENCE [LARGE SCALE GENOMIC DNA]</scope>
    <source>
        <strain evidence="3 4">Sr39</strain>
    </source>
</reference>
<keyword evidence="4" id="KW-1185">Reference proteome</keyword>
<proteinExistence type="predicted"/>
<organism evidence="3 4">
    <name type="scientific">Cryobacterium suzukii</name>
    <dbReference type="NCBI Taxonomy" id="1259198"/>
    <lineage>
        <taxon>Bacteria</taxon>
        <taxon>Bacillati</taxon>
        <taxon>Actinomycetota</taxon>
        <taxon>Actinomycetes</taxon>
        <taxon>Micrococcales</taxon>
        <taxon>Microbacteriaceae</taxon>
        <taxon>Cryobacterium</taxon>
    </lineage>
</organism>
<accession>A0A4R9AJE6</accession>
<dbReference type="OrthoDB" id="8111537at2"/>
<dbReference type="PANTHER" id="PTHR48081">
    <property type="entry name" value="AB HYDROLASE SUPERFAMILY PROTEIN C4A8.06C"/>
    <property type="match status" value="1"/>
</dbReference>
<name>A0A4R9AJE6_9MICO</name>